<proteinExistence type="predicted"/>
<evidence type="ECO:0000313" key="2">
    <source>
        <dbReference type="Proteomes" id="UP001207918"/>
    </source>
</evidence>
<reference evidence="1 2" key="1">
    <citation type="submission" date="2021-03" db="EMBL/GenBank/DDBJ databases">
        <title>Aliifodinibius sp. nov., a new bacterium isolated from saline soil.</title>
        <authorList>
            <person name="Galisteo C."/>
            <person name="De La Haba R."/>
            <person name="Sanchez-Porro C."/>
            <person name="Ventosa A."/>
        </authorList>
    </citation>
    <scope>NUCLEOTIDE SEQUENCE [LARGE SCALE GENOMIC DNA]</scope>
    <source>
        <strain evidence="1 2">1BSP15-2V2</strain>
    </source>
</reference>
<dbReference type="RefSeq" id="WP_265764382.1">
    <property type="nucleotide sequence ID" value="NZ_JAGGJA010000001.1"/>
</dbReference>
<dbReference type="Proteomes" id="UP001207918">
    <property type="component" value="Unassembled WGS sequence"/>
</dbReference>
<accession>A0ABT3PIH2</accession>
<keyword evidence="2" id="KW-1185">Reference proteome</keyword>
<comment type="caution">
    <text evidence="1">The sequence shown here is derived from an EMBL/GenBank/DDBJ whole genome shotgun (WGS) entry which is preliminary data.</text>
</comment>
<name>A0ABT3PIH2_9BACT</name>
<protein>
    <submittedName>
        <fullName evidence="1">Uncharacterized protein</fullName>
    </submittedName>
</protein>
<sequence length="105" mass="12419">MYYASDFLHSDEDGLIDIEQSVNHTMKVFRTLNIPLEEHFYLIFRSKPHYIYKDWKLSGLACVYMLMNGDPDDVNNLAQQQTTLIDQMLHHMNPSQLSHIKNAYR</sequence>
<dbReference type="EMBL" id="JAGGJA010000001">
    <property type="protein sequence ID" value="MCW9705717.1"/>
    <property type="molecule type" value="Genomic_DNA"/>
</dbReference>
<organism evidence="1 2">
    <name type="scientific">Fodinibius salsisoli</name>
    <dbReference type="NCBI Taxonomy" id="2820877"/>
    <lineage>
        <taxon>Bacteria</taxon>
        <taxon>Pseudomonadati</taxon>
        <taxon>Balneolota</taxon>
        <taxon>Balneolia</taxon>
        <taxon>Balneolales</taxon>
        <taxon>Balneolaceae</taxon>
        <taxon>Fodinibius</taxon>
    </lineage>
</organism>
<evidence type="ECO:0000313" key="1">
    <source>
        <dbReference type="EMBL" id="MCW9705717.1"/>
    </source>
</evidence>
<gene>
    <name evidence="1" type="ORF">J6I44_02560</name>
</gene>